<dbReference type="Proteomes" id="UP001160148">
    <property type="component" value="Unassembled WGS sequence"/>
</dbReference>
<gene>
    <name evidence="1" type="ORF">MEUPH1_LOCUS3353</name>
</gene>
<protein>
    <submittedName>
        <fullName evidence="1">Uncharacterized protein</fullName>
    </submittedName>
</protein>
<dbReference type="AlphaFoldDB" id="A0AAV0VQI8"/>
<evidence type="ECO:0000313" key="2">
    <source>
        <dbReference type="Proteomes" id="UP001160148"/>
    </source>
</evidence>
<organism evidence="1 2">
    <name type="scientific">Macrosiphum euphorbiae</name>
    <name type="common">potato aphid</name>
    <dbReference type="NCBI Taxonomy" id="13131"/>
    <lineage>
        <taxon>Eukaryota</taxon>
        <taxon>Metazoa</taxon>
        <taxon>Ecdysozoa</taxon>
        <taxon>Arthropoda</taxon>
        <taxon>Hexapoda</taxon>
        <taxon>Insecta</taxon>
        <taxon>Pterygota</taxon>
        <taxon>Neoptera</taxon>
        <taxon>Paraneoptera</taxon>
        <taxon>Hemiptera</taxon>
        <taxon>Sternorrhyncha</taxon>
        <taxon>Aphidomorpha</taxon>
        <taxon>Aphidoidea</taxon>
        <taxon>Aphididae</taxon>
        <taxon>Macrosiphini</taxon>
        <taxon>Macrosiphum</taxon>
    </lineage>
</organism>
<dbReference type="EMBL" id="CARXXK010000001">
    <property type="protein sequence ID" value="CAI6346443.1"/>
    <property type="molecule type" value="Genomic_DNA"/>
</dbReference>
<accession>A0AAV0VQI8</accession>
<reference evidence="1 2" key="1">
    <citation type="submission" date="2023-01" db="EMBL/GenBank/DDBJ databases">
        <authorList>
            <person name="Whitehead M."/>
        </authorList>
    </citation>
    <scope>NUCLEOTIDE SEQUENCE [LARGE SCALE GENOMIC DNA]</scope>
</reference>
<name>A0AAV0VQI8_9HEMI</name>
<evidence type="ECO:0000313" key="1">
    <source>
        <dbReference type="EMBL" id="CAI6346443.1"/>
    </source>
</evidence>
<sequence length="96" mass="11367">MRSQTRAYPQNPYHRNITYHGKCENCQQDTGDNQRNLNRWGMADKAYCECEEKQASNHLFGCTLIPGRYEMIDFIGLTEITDKMIRIIEYWENKGL</sequence>
<comment type="caution">
    <text evidence="1">The sequence shown here is derived from an EMBL/GenBank/DDBJ whole genome shotgun (WGS) entry which is preliminary data.</text>
</comment>
<proteinExistence type="predicted"/>
<keyword evidence="2" id="KW-1185">Reference proteome</keyword>